<protein>
    <submittedName>
        <fullName evidence="1">Uncharacterized protein</fullName>
    </submittedName>
</protein>
<organism evidence="1 2">
    <name type="scientific">Seminavis robusta</name>
    <dbReference type="NCBI Taxonomy" id="568900"/>
    <lineage>
        <taxon>Eukaryota</taxon>
        <taxon>Sar</taxon>
        <taxon>Stramenopiles</taxon>
        <taxon>Ochrophyta</taxon>
        <taxon>Bacillariophyta</taxon>
        <taxon>Bacillariophyceae</taxon>
        <taxon>Bacillariophycidae</taxon>
        <taxon>Naviculales</taxon>
        <taxon>Naviculaceae</taxon>
        <taxon>Seminavis</taxon>
    </lineage>
</organism>
<evidence type="ECO:0000313" key="2">
    <source>
        <dbReference type="Proteomes" id="UP001153069"/>
    </source>
</evidence>
<gene>
    <name evidence="1" type="ORF">SEMRO_1747_G295070.1</name>
</gene>
<accession>A0A9N8HUG5</accession>
<proteinExistence type="predicted"/>
<comment type="caution">
    <text evidence="1">The sequence shown here is derived from an EMBL/GenBank/DDBJ whole genome shotgun (WGS) entry which is preliminary data.</text>
</comment>
<keyword evidence="2" id="KW-1185">Reference proteome</keyword>
<dbReference type="Proteomes" id="UP001153069">
    <property type="component" value="Unassembled WGS sequence"/>
</dbReference>
<dbReference type="AlphaFoldDB" id="A0A9N8HUG5"/>
<name>A0A9N8HUG5_9STRA</name>
<evidence type="ECO:0000313" key="1">
    <source>
        <dbReference type="EMBL" id="CAB9525912.1"/>
    </source>
</evidence>
<dbReference type="EMBL" id="CAICTM010001745">
    <property type="protein sequence ID" value="CAB9525912.1"/>
    <property type="molecule type" value="Genomic_DNA"/>
</dbReference>
<sequence length="307" mass="34691">MPPKGVTLDGSGIFEAGHCSIANTCTIASSMDTDITKSFGALKLSSSGPSASRGNLLEPFCFNDFFKKGSAGRAVFTEYIVPFLTLDDLVSGSSTCRQMNAMCRTYIVGEILEFHSMDHVSRNHKMELGKLIMIFVSPKYNVRGEIHRRFVRKHGGERFWARLYHPSLMPDIVLAMTAYFNRHGIRFDAGMDDYDWDANRNLSTPLLIAATFGDRQNGVTDVTTILRYLLMKQDNKRLILEKPPGGPRYWHIHLFGDPCPRVTKTLWLKIRWEGGRVSTLTYHEDQFVDTELRAGPLGVEESELDDE</sequence>
<reference evidence="1" key="1">
    <citation type="submission" date="2020-06" db="EMBL/GenBank/DDBJ databases">
        <authorList>
            <consortium name="Plant Systems Biology data submission"/>
        </authorList>
    </citation>
    <scope>NUCLEOTIDE SEQUENCE</scope>
    <source>
        <strain evidence="1">D6</strain>
    </source>
</reference>